<dbReference type="OrthoDB" id="5513218at2"/>
<dbReference type="STRING" id="35752.SAMN05421541_109238"/>
<gene>
    <name evidence="4" type="ORF">SAMN05421541_109238</name>
</gene>
<evidence type="ECO:0000256" key="1">
    <source>
        <dbReference type="ARBA" id="ARBA00022729"/>
    </source>
</evidence>
<evidence type="ECO:0000256" key="2">
    <source>
        <dbReference type="SAM" id="MobiDB-lite"/>
    </source>
</evidence>
<dbReference type="EMBL" id="FONV01000009">
    <property type="protein sequence ID" value="SFF36534.1"/>
    <property type="molecule type" value="Genomic_DNA"/>
</dbReference>
<feature type="region of interest" description="Disordered" evidence="2">
    <location>
        <begin position="125"/>
        <end position="175"/>
    </location>
</feature>
<dbReference type="Pfam" id="PF03422">
    <property type="entry name" value="CBM_6"/>
    <property type="match status" value="1"/>
</dbReference>
<sequence length="335" mass="35629">MEERPSASLFRPYVLTPDGTPPARSDDSPTRVLPAVAADRPVPPAATAEPGRSQPAERTPALPDGPSDVADAAPALRRSHRAWFLGTAVVLAAAILGAARMTATDRETGPADGSAAEWVVPSAPVPAEATPGSVPADSAGGDTPEQPQGGNPRSTGAGTADPGRAPRSPAAPPQNATAYTVIQAETFDEQNGVKIEKAPTGTGRHVGFITKGDWIRYDDIGFTDVPATSLQISAADWARNDGTGVVEVRLDDRAAPPIGVMTIPNNHSWFDFVTYTMTIRPTTGVHTVYLTFTSRQREEFANIDWFRFRHLARRSTTPARPPRRQRRRAPGGLHG</sequence>
<proteinExistence type="predicted"/>
<name>A0A1I2I2W1_9ACTN</name>
<dbReference type="InterPro" id="IPR006584">
    <property type="entry name" value="Cellulose-bd_IV"/>
</dbReference>
<evidence type="ECO:0000313" key="5">
    <source>
        <dbReference type="Proteomes" id="UP000199645"/>
    </source>
</evidence>
<evidence type="ECO:0000259" key="3">
    <source>
        <dbReference type="PROSITE" id="PS51175"/>
    </source>
</evidence>
<keyword evidence="5" id="KW-1185">Reference proteome</keyword>
<feature type="domain" description="CBM6" evidence="3">
    <location>
        <begin position="180"/>
        <end position="309"/>
    </location>
</feature>
<dbReference type="SMART" id="SM00606">
    <property type="entry name" value="CBD_IV"/>
    <property type="match status" value="1"/>
</dbReference>
<organism evidence="4 5">
    <name type="scientific">Actinoplanes philippinensis</name>
    <dbReference type="NCBI Taxonomy" id="35752"/>
    <lineage>
        <taxon>Bacteria</taxon>
        <taxon>Bacillati</taxon>
        <taxon>Actinomycetota</taxon>
        <taxon>Actinomycetes</taxon>
        <taxon>Micromonosporales</taxon>
        <taxon>Micromonosporaceae</taxon>
        <taxon>Actinoplanes</taxon>
    </lineage>
</organism>
<keyword evidence="1" id="KW-0732">Signal</keyword>
<dbReference type="Gene3D" id="2.60.120.260">
    <property type="entry name" value="Galactose-binding domain-like"/>
    <property type="match status" value="1"/>
</dbReference>
<dbReference type="CDD" id="cd04084">
    <property type="entry name" value="CBM6_xylanase-like"/>
    <property type="match status" value="1"/>
</dbReference>
<dbReference type="SUPFAM" id="SSF49785">
    <property type="entry name" value="Galactose-binding domain-like"/>
    <property type="match status" value="1"/>
</dbReference>
<accession>A0A1I2I2W1</accession>
<feature type="region of interest" description="Disordered" evidence="2">
    <location>
        <begin position="1"/>
        <end position="73"/>
    </location>
</feature>
<reference evidence="4 5" key="1">
    <citation type="submission" date="2016-10" db="EMBL/GenBank/DDBJ databases">
        <authorList>
            <person name="de Groot N.N."/>
        </authorList>
    </citation>
    <scope>NUCLEOTIDE SEQUENCE [LARGE SCALE GENOMIC DNA]</scope>
    <source>
        <strain evidence="4 5">DSM 43019</strain>
    </source>
</reference>
<feature type="compositionally biased region" description="Polar residues" evidence="2">
    <location>
        <begin position="145"/>
        <end position="157"/>
    </location>
</feature>
<evidence type="ECO:0000313" key="4">
    <source>
        <dbReference type="EMBL" id="SFF36534.1"/>
    </source>
</evidence>
<dbReference type="RefSeq" id="WP_093617933.1">
    <property type="nucleotide sequence ID" value="NZ_BOMT01000053.1"/>
</dbReference>
<feature type="compositionally biased region" description="Low complexity" evidence="2">
    <location>
        <begin position="32"/>
        <end position="48"/>
    </location>
</feature>
<feature type="compositionally biased region" description="Low complexity" evidence="2">
    <location>
        <begin position="160"/>
        <end position="175"/>
    </location>
</feature>
<protein>
    <submittedName>
        <fullName evidence="4">Carbohydrate binding module (Family 6)</fullName>
    </submittedName>
</protein>
<dbReference type="Proteomes" id="UP000199645">
    <property type="component" value="Unassembled WGS sequence"/>
</dbReference>
<feature type="region of interest" description="Disordered" evidence="2">
    <location>
        <begin position="316"/>
        <end position="335"/>
    </location>
</feature>
<dbReference type="InterPro" id="IPR008979">
    <property type="entry name" value="Galactose-bd-like_sf"/>
</dbReference>
<dbReference type="AlphaFoldDB" id="A0A1I2I2W1"/>
<dbReference type="PROSITE" id="PS51175">
    <property type="entry name" value="CBM6"/>
    <property type="match status" value="1"/>
</dbReference>
<dbReference type="InterPro" id="IPR005084">
    <property type="entry name" value="CBM6"/>
</dbReference>
<dbReference type="GO" id="GO:0030246">
    <property type="term" value="F:carbohydrate binding"/>
    <property type="evidence" value="ECO:0007669"/>
    <property type="project" value="InterPro"/>
</dbReference>